<evidence type="ECO:0000256" key="1">
    <source>
        <dbReference type="SAM" id="MobiDB-lite"/>
    </source>
</evidence>
<proteinExistence type="predicted"/>
<name>A0A1B6JKC4_9HEMI</name>
<gene>
    <name evidence="2" type="ORF">g.58328</name>
</gene>
<dbReference type="EMBL" id="GECU01008071">
    <property type="protein sequence ID" value="JAS99635.1"/>
    <property type="molecule type" value="Transcribed_RNA"/>
</dbReference>
<feature type="non-terminal residue" evidence="2">
    <location>
        <position position="1"/>
    </location>
</feature>
<reference evidence="2" key="1">
    <citation type="submission" date="2015-11" db="EMBL/GenBank/DDBJ databases">
        <title>De novo transcriptome assembly of four potential Pierce s Disease insect vectors from Arizona vineyards.</title>
        <authorList>
            <person name="Tassone E.E."/>
        </authorList>
    </citation>
    <scope>NUCLEOTIDE SEQUENCE</scope>
</reference>
<feature type="region of interest" description="Disordered" evidence="1">
    <location>
        <begin position="49"/>
        <end position="69"/>
    </location>
</feature>
<sequence>SILENLLPSVSSAGEIYLEVREDVERFIRTLLKKITVKADRQIRLRDNASVSVDKEEEDEHPDVTETKGELVVPKPILKKNTAEESHHINLRGAKVKFM</sequence>
<protein>
    <submittedName>
        <fullName evidence="2">Uncharacterized protein</fullName>
    </submittedName>
</protein>
<dbReference type="AlphaFoldDB" id="A0A1B6JKC4"/>
<evidence type="ECO:0000313" key="2">
    <source>
        <dbReference type="EMBL" id="JAS99635.1"/>
    </source>
</evidence>
<organism evidence="2">
    <name type="scientific">Homalodisca liturata</name>
    <dbReference type="NCBI Taxonomy" id="320908"/>
    <lineage>
        <taxon>Eukaryota</taxon>
        <taxon>Metazoa</taxon>
        <taxon>Ecdysozoa</taxon>
        <taxon>Arthropoda</taxon>
        <taxon>Hexapoda</taxon>
        <taxon>Insecta</taxon>
        <taxon>Pterygota</taxon>
        <taxon>Neoptera</taxon>
        <taxon>Paraneoptera</taxon>
        <taxon>Hemiptera</taxon>
        <taxon>Auchenorrhyncha</taxon>
        <taxon>Membracoidea</taxon>
        <taxon>Cicadellidae</taxon>
        <taxon>Cicadellinae</taxon>
        <taxon>Proconiini</taxon>
        <taxon>Homalodisca</taxon>
    </lineage>
</organism>
<accession>A0A1B6JKC4</accession>